<evidence type="ECO:0000256" key="5">
    <source>
        <dbReference type="ARBA" id="ARBA00022741"/>
    </source>
</evidence>
<evidence type="ECO:0000256" key="3">
    <source>
        <dbReference type="ARBA" id="ARBA00022679"/>
    </source>
</evidence>
<name>A0AAQ3L6J2_9BACT</name>
<keyword evidence="3 15" id="KW-0808">Transferase</keyword>
<protein>
    <recommendedName>
        <fullName evidence="11">Galactokinase</fullName>
        <ecNumber evidence="11">2.7.1.6</ecNumber>
    </recommendedName>
</protein>
<dbReference type="FunFam" id="3.30.230.10:FF:000017">
    <property type="entry name" value="Galactokinase"/>
    <property type="match status" value="1"/>
</dbReference>
<keyword evidence="5" id="KW-0547">Nucleotide-binding</keyword>
<feature type="domain" description="GHMP kinase C-terminal" evidence="13">
    <location>
        <begin position="280"/>
        <end position="356"/>
    </location>
</feature>
<dbReference type="RefSeq" id="WP_317832078.1">
    <property type="nucleotide sequence ID" value="NZ_CP136920.1"/>
</dbReference>
<dbReference type="GO" id="GO:0005829">
    <property type="term" value="C:cytosol"/>
    <property type="evidence" value="ECO:0007669"/>
    <property type="project" value="TreeGrafter"/>
</dbReference>
<dbReference type="GO" id="GO:0046872">
    <property type="term" value="F:metal ion binding"/>
    <property type="evidence" value="ECO:0007669"/>
    <property type="project" value="UniProtKB-KW"/>
</dbReference>
<dbReference type="InterPro" id="IPR013750">
    <property type="entry name" value="GHMP_kinase_C_dom"/>
</dbReference>
<dbReference type="NCBIfam" id="TIGR00131">
    <property type="entry name" value="gal_kin"/>
    <property type="match status" value="1"/>
</dbReference>
<reference evidence="15 16" key="1">
    <citation type="submission" date="2023-10" db="EMBL/GenBank/DDBJ databases">
        <title>Rubellicoccus peritrichatus gen. nov., sp. nov., isolated from an algae of coral reef tank.</title>
        <authorList>
            <person name="Luo J."/>
        </authorList>
    </citation>
    <scope>NUCLEOTIDE SEQUENCE [LARGE SCALE GENOMIC DNA]</scope>
    <source>
        <strain evidence="15 16">CR14</strain>
    </source>
</reference>
<dbReference type="InterPro" id="IPR000705">
    <property type="entry name" value="Galactokinase"/>
</dbReference>
<dbReference type="InterPro" id="IPR006204">
    <property type="entry name" value="GHMP_kinase_N_dom"/>
</dbReference>
<dbReference type="Gene3D" id="3.30.230.10">
    <property type="match status" value="1"/>
</dbReference>
<dbReference type="PRINTS" id="PR00473">
    <property type="entry name" value="GALCTOKINASE"/>
</dbReference>
<dbReference type="GO" id="GO:0006012">
    <property type="term" value="P:galactose metabolic process"/>
    <property type="evidence" value="ECO:0007669"/>
    <property type="project" value="UniProtKB-UniRule"/>
</dbReference>
<dbReference type="Pfam" id="PF08544">
    <property type="entry name" value="GHMP_kinases_C"/>
    <property type="match status" value="1"/>
</dbReference>
<evidence type="ECO:0000259" key="13">
    <source>
        <dbReference type="Pfam" id="PF08544"/>
    </source>
</evidence>
<evidence type="ECO:0000256" key="2">
    <source>
        <dbReference type="ARBA" id="ARBA00022490"/>
    </source>
</evidence>
<dbReference type="InterPro" id="IPR036554">
    <property type="entry name" value="GHMP_kinase_C_sf"/>
</dbReference>
<dbReference type="InterPro" id="IPR014721">
    <property type="entry name" value="Ribsml_uS5_D2-typ_fold_subgr"/>
</dbReference>
<dbReference type="InterPro" id="IPR019539">
    <property type="entry name" value="GalKase_N"/>
</dbReference>
<evidence type="ECO:0000256" key="4">
    <source>
        <dbReference type="ARBA" id="ARBA00022723"/>
    </source>
</evidence>
<evidence type="ECO:0000259" key="14">
    <source>
        <dbReference type="Pfam" id="PF10509"/>
    </source>
</evidence>
<comment type="similarity">
    <text evidence="1">Belongs to the GHMP kinase family. GalK subfamily.</text>
</comment>
<evidence type="ECO:0000313" key="16">
    <source>
        <dbReference type="Proteomes" id="UP001304300"/>
    </source>
</evidence>
<evidence type="ECO:0000313" key="15">
    <source>
        <dbReference type="EMBL" id="WOO40001.1"/>
    </source>
</evidence>
<evidence type="ECO:0000256" key="6">
    <source>
        <dbReference type="ARBA" id="ARBA00022777"/>
    </source>
</evidence>
<evidence type="ECO:0000256" key="7">
    <source>
        <dbReference type="ARBA" id="ARBA00022840"/>
    </source>
</evidence>
<keyword evidence="6" id="KW-0418">Kinase</keyword>
<dbReference type="PROSITE" id="PS00627">
    <property type="entry name" value="GHMP_KINASES_ATP"/>
    <property type="match status" value="1"/>
</dbReference>
<keyword evidence="8" id="KW-0460">Magnesium</keyword>
<accession>A0AAQ3L6J2</accession>
<dbReference type="AlphaFoldDB" id="A0AAQ3L6J2"/>
<dbReference type="Proteomes" id="UP001304300">
    <property type="component" value="Chromosome"/>
</dbReference>
<dbReference type="KEGG" id="puo:RZN69_15365"/>
<keyword evidence="4" id="KW-0479">Metal-binding</keyword>
<keyword evidence="16" id="KW-1185">Reference proteome</keyword>
<feature type="domain" description="Galactokinase N-terminal" evidence="14">
    <location>
        <begin position="6"/>
        <end position="54"/>
    </location>
</feature>
<dbReference type="SUPFAM" id="SSF54211">
    <property type="entry name" value="Ribosomal protein S5 domain 2-like"/>
    <property type="match status" value="1"/>
</dbReference>
<dbReference type="InterPro" id="IPR006206">
    <property type="entry name" value="Mevalonate/galactokinase"/>
</dbReference>
<dbReference type="Gene3D" id="3.30.70.890">
    <property type="entry name" value="GHMP kinase, C-terminal domain"/>
    <property type="match status" value="1"/>
</dbReference>
<dbReference type="EC" id="2.7.1.6" evidence="11"/>
<keyword evidence="9" id="KW-0299">Galactose metabolism</keyword>
<evidence type="ECO:0000256" key="11">
    <source>
        <dbReference type="NCBIfam" id="TIGR00131"/>
    </source>
</evidence>
<dbReference type="Pfam" id="PF00288">
    <property type="entry name" value="GHMP_kinases_N"/>
    <property type="match status" value="1"/>
</dbReference>
<evidence type="ECO:0000256" key="1">
    <source>
        <dbReference type="ARBA" id="ARBA00006566"/>
    </source>
</evidence>
<evidence type="ECO:0000256" key="8">
    <source>
        <dbReference type="ARBA" id="ARBA00022842"/>
    </source>
</evidence>
<dbReference type="PRINTS" id="PR00959">
    <property type="entry name" value="MEVGALKINASE"/>
</dbReference>
<proteinExistence type="inferred from homology"/>
<sequence>MDPVQTFKSFYSAKPEVVTAAPGRLEFVGNHTDYNGGLVMGVAVDRGIRVAASKRTDGAIILRSEGMDSIAESNINEIKPLNSDKSWANYALGVFDELRKAGMSVSSGFEMSVSSDLPYGAGMSSSAAFELSSGLALGSIYGFETSTANWARIGRRAENNFVGMPCGILDQGVSAFGQRDHIVRIDCKAETFDRVSLPHGVHFWVFNTSVKHALVDSLYATRHKECTEAFEILKQADAQLECLADASPQLVEENKAALGEVCYKRARHVTEETQRVREMETALSTGDLKQAGALLFGSHDSSQHLFENSCPELDLIVEKLKGIDSVYGARLTGGGFGGAVMAVTSSEFDESFAEELATEYGQRFDHKPAIFHTQSGDGARVIS</sequence>
<dbReference type="SUPFAM" id="SSF55060">
    <property type="entry name" value="GHMP Kinase, C-terminal domain"/>
    <property type="match status" value="1"/>
</dbReference>
<keyword evidence="2" id="KW-0963">Cytoplasm</keyword>
<evidence type="ECO:0000259" key="12">
    <source>
        <dbReference type="Pfam" id="PF00288"/>
    </source>
</evidence>
<dbReference type="Pfam" id="PF10509">
    <property type="entry name" value="GalKase_gal_bdg"/>
    <property type="match status" value="1"/>
</dbReference>
<dbReference type="InterPro" id="IPR006203">
    <property type="entry name" value="GHMP_knse_ATP-bd_CS"/>
</dbReference>
<dbReference type="PANTHER" id="PTHR10457">
    <property type="entry name" value="MEVALONATE KINASE/GALACTOKINASE"/>
    <property type="match status" value="1"/>
</dbReference>
<dbReference type="GO" id="GO:0004335">
    <property type="term" value="F:galactokinase activity"/>
    <property type="evidence" value="ECO:0007669"/>
    <property type="project" value="UniProtKB-UniRule"/>
</dbReference>
<dbReference type="PANTHER" id="PTHR10457:SF7">
    <property type="entry name" value="GALACTOKINASE-RELATED"/>
    <property type="match status" value="1"/>
</dbReference>
<dbReference type="PIRSF" id="PIRSF000530">
    <property type="entry name" value="Galactokinase"/>
    <property type="match status" value="1"/>
</dbReference>
<dbReference type="GO" id="GO:0005524">
    <property type="term" value="F:ATP binding"/>
    <property type="evidence" value="ECO:0007669"/>
    <property type="project" value="UniProtKB-UniRule"/>
</dbReference>
<dbReference type="InterPro" id="IPR020568">
    <property type="entry name" value="Ribosomal_Su5_D2-typ_SF"/>
</dbReference>
<dbReference type="FunFam" id="3.30.70.890:FF:000001">
    <property type="entry name" value="Galactokinase"/>
    <property type="match status" value="1"/>
</dbReference>
<feature type="domain" description="GHMP kinase N-terminal" evidence="12">
    <location>
        <begin position="89"/>
        <end position="177"/>
    </location>
</feature>
<dbReference type="EMBL" id="CP136920">
    <property type="protein sequence ID" value="WOO40001.1"/>
    <property type="molecule type" value="Genomic_DNA"/>
</dbReference>
<keyword evidence="10" id="KW-0119">Carbohydrate metabolism</keyword>
<gene>
    <name evidence="15" type="primary">galK</name>
    <name evidence="15" type="ORF">RZN69_15365</name>
</gene>
<evidence type="ECO:0000256" key="10">
    <source>
        <dbReference type="ARBA" id="ARBA00023277"/>
    </source>
</evidence>
<organism evidence="15 16">
    <name type="scientific">Rubellicoccus peritrichatus</name>
    <dbReference type="NCBI Taxonomy" id="3080537"/>
    <lineage>
        <taxon>Bacteria</taxon>
        <taxon>Pseudomonadati</taxon>
        <taxon>Verrucomicrobiota</taxon>
        <taxon>Opitutia</taxon>
        <taxon>Puniceicoccales</taxon>
        <taxon>Cerasicoccaceae</taxon>
        <taxon>Rubellicoccus</taxon>
    </lineage>
</organism>
<keyword evidence="7" id="KW-0067">ATP-binding</keyword>
<evidence type="ECO:0000256" key="9">
    <source>
        <dbReference type="ARBA" id="ARBA00023144"/>
    </source>
</evidence>